<evidence type="ECO:0000256" key="2">
    <source>
        <dbReference type="SAM" id="Phobius"/>
    </source>
</evidence>
<feature type="transmembrane region" description="Helical" evidence="2">
    <location>
        <begin position="45"/>
        <end position="70"/>
    </location>
</feature>
<dbReference type="AlphaFoldDB" id="W6YCJ2"/>
<dbReference type="EMBL" id="KI964780">
    <property type="protein sequence ID" value="EUC28881.1"/>
    <property type="molecule type" value="Genomic_DNA"/>
</dbReference>
<dbReference type="GeneID" id="19146655"/>
<dbReference type="HOGENOM" id="CLU_1796290_0_0_1"/>
<sequence length="151" mass="16915">MLLQLSLCLVALTYCPISAHASPIPPVFQRKRHLLESSPVESQHSLSVEAIIGIAAIAVAILGIALPLLWPSVRSWRNSWPRRSRFRLSSASRSTDQNMIFLSHPPQRATSSPPPPPIPSHASAAAIPRPQRARYDNYEQHRELMRRALIY</sequence>
<accession>W6YCJ2</accession>
<organism evidence="4 5">
    <name type="scientific">Cochliobolus carbonum (strain 26-R-13)</name>
    <name type="common">Maize leaf spot fungus</name>
    <name type="synonym">Bipolaris zeicola</name>
    <dbReference type="NCBI Taxonomy" id="930089"/>
    <lineage>
        <taxon>Eukaryota</taxon>
        <taxon>Fungi</taxon>
        <taxon>Dikarya</taxon>
        <taxon>Ascomycota</taxon>
        <taxon>Pezizomycotina</taxon>
        <taxon>Dothideomycetes</taxon>
        <taxon>Pleosporomycetidae</taxon>
        <taxon>Pleosporales</taxon>
        <taxon>Pleosporineae</taxon>
        <taxon>Pleosporaceae</taxon>
        <taxon>Bipolaris</taxon>
    </lineage>
</organism>
<feature type="signal peptide" evidence="3">
    <location>
        <begin position="1"/>
        <end position="21"/>
    </location>
</feature>
<feature type="region of interest" description="Disordered" evidence="1">
    <location>
        <begin position="103"/>
        <end position="132"/>
    </location>
</feature>
<name>W6YCJ2_COCC2</name>
<dbReference type="Proteomes" id="UP000053841">
    <property type="component" value="Unassembled WGS sequence"/>
</dbReference>
<protein>
    <submittedName>
        <fullName evidence="4">Uncharacterized protein</fullName>
    </submittedName>
</protein>
<proteinExistence type="predicted"/>
<keyword evidence="3" id="KW-0732">Signal</keyword>
<keyword evidence="2" id="KW-1133">Transmembrane helix</keyword>
<dbReference type="RefSeq" id="XP_007716800.1">
    <property type="nucleotide sequence ID" value="XM_007718610.1"/>
</dbReference>
<evidence type="ECO:0000256" key="1">
    <source>
        <dbReference type="SAM" id="MobiDB-lite"/>
    </source>
</evidence>
<reference evidence="4 5" key="1">
    <citation type="journal article" date="2013" name="PLoS Genet.">
        <title>Comparative genome structure, secondary metabolite, and effector coding capacity across Cochliobolus pathogens.</title>
        <authorList>
            <person name="Condon B.J."/>
            <person name="Leng Y."/>
            <person name="Wu D."/>
            <person name="Bushley K.E."/>
            <person name="Ohm R.A."/>
            <person name="Otillar R."/>
            <person name="Martin J."/>
            <person name="Schackwitz W."/>
            <person name="Grimwood J."/>
            <person name="MohdZainudin N."/>
            <person name="Xue C."/>
            <person name="Wang R."/>
            <person name="Manning V.A."/>
            <person name="Dhillon B."/>
            <person name="Tu Z.J."/>
            <person name="Steffenson B.J."/>
            <person name="Salamov A."/>
            <person name="Sun H."/>
            <person name="Lowry S."/>
            <person name="LaButti K."/>
            <person name="Han J."/>
            <person name="Copeland A."/>
            <person name="Lindquist E."/>
            <person name="Barry K."/>
            <person name="Schmutz J."/>
            <person name="Baker S.E."/>
            <person name="Ciuffetti L.M."/>
            <person name="Grigoriev I.V."/>
            <person name="Zhong S."/>
            <person name="Turgeon B.G."/>
        </authorList>
    </citation>
    <scope>NUCLEOTIDE SEQUENCE [LARGE SCALE GENOMIC DNA]</scope>
    <source>
        <strain evidence="4 5">26-R-13</strain>
    </source>
</reference>
<dbReference type="OrthoDB" id="3695494at2759"/>
<evidence type="ECO:0000313" key="4">
    <source>
        <dbReference type="EMBL" id="EUC28881.1"/>
    </source>
</evidence>
<evidence type="ECO:0000313" key="5">
    <source>
        <dbReference type="Proteomes" id="UP000053841"/>
    </source>
</evidence>
<keyword evidence="5" id="KW-1185">Reference proteome</keyword>
<keyword evidence="2" id="KW-0472">Membrane</keyword>
<gene>
    <name evidence="4" type="ORF">COCCADRAFT_29935</name>
</gene>
<dbReference type="KEGG" id="bze:COCCADRAFT_29935"/>
<evidence type="ECO:0000256" key="3">
    <source>
        <dbReference type="SAM" id="SignalP"/>
    </source>
</evidence>
<keyword evidence="2" id="KW-0812">Transmembrane</keyword>
<feature type="compositionally biased region" description="Low complexity" evidence="1">
    <location>
        <begin position="120"/>
        <end position="130"/>
    </location>
</feature>
<feature type="chain" id="PRO_5004888909" evidence="3">
    <location>
        <begin position="22"/>
        <end position="151"/>
    </location>
</feature>